<accession>A0A542ZT66</accession>
<evidence type="ECO:0000313" key="1">
    <source>
        <dbReference type="EMBL" id="TQL63552.1"/>
    </source>
</evidence>
<dbReference type="EMBL" id="VFOS01000001">
    <property type="protein sequence ID" value="TQL63552.1"/>
    <property type="molecule type" value="Genomic_DNA"/>
</dbReference>
<keyword evidence="1" id="KW-0255">Endonuclease</keyword>
<comment type="caution">
    <text evidence="1">The sequence shown here is derived from an EMBL/GenBank/DDBJ whole genome shotgun (WGS) entry which is preliminary data.</text>
</comment>
<proteinExistence type="predicted"/>
<keyword evidence="2" id="KW-1185">Reference proteome</keyword>
<dbReference type="Proteomes" id="UP000315389">
    <property type="component" value="Unassembled WGS sequence"/>
</dbReference>
<dbReference type="GO" id="GO:0004519">
    <property type="term" value="F:endonuclease activity"/>
    <property type="evidence" value="ECO:0007669"/>
    <property type="project" value="UniProtKB-KW"/>
</dbReference>
<protein>
    <submittedName>
        <fullName evidence="1">Very-short-patch-repair endonuclease</fullName>
    </submittedName>
</protein>
<reference evidence="1 2" key="1">
    <citation type="submission" date="2019-06" db="EMBL/GenBank/DDBJ databases">
        <title>Sequencing the genomes of 1000 actinobacteria strains.</title>
        <authorList>
            <person name="Klenk H.-P."/>
        </authorList>
    </citation>
    <scope>NUCLEOTIDE SEQUENCE [LARGE SCALE GENOMIC DNA]</scope>
    <source>
        <strain evidence="1 2">DSM 4813</strain>
    </source>
</reference>
<sequence>MGVMAKGQAGYRVRSFICDGCGVEVTKRCPPGARYCSLSCYRSSPRPERRTGEDRTCERCGSAFYVPASRVAKGEGRYCSLDCHNATQGDGKTEHTCKTCGGVFRWSPSRSASGAYRITYCSLPCRDADPERRAMLLEMNTWQQLGRTTNAERLGYALLDGLGVEYLRQPTFGGKFTPDAAIPAARLVVQFDGDYWHDRKGTSGEARIRRRVALDRSQDRYVRACGWEVVRLWESDLRADPEGCAARVSQLAHRPLSDAPARDPLARG</sequence>
<dbReference type="InterPro" id="IPR011335">
    <property type="entry name" value="Restrct_endonuc-II-like"/>
</dbReference>
<keyword evidence="1" id="KW-0540">Nuclease</keyword>
<dbReference type="SUPFAM" id="SSF52980">
    <property type="entry name" value="Restriction endonuclease-like"/>
    <property type="match status" value="1"/>
</dbReference>
<evidence type="ECO:0000313" key="2">
    <source>
        <dbReference type="Proteomes" id="UP000315389"/>
    </source>
</evidence>
<gene>
    <name evidence="1" type="ORF">FB461_0012</name>
</gene>
<name>A0A542ZT66_RARFA</name>
<dbReference type="Gene3D" id="3.40.960.10">
    <property type="entry name" value="VSR Endonuclease"/>
    <property type="match status" value="1"/>
</dbReference>
<dbReference type="AlphaFoldDB" id="A0A542ZT66"/>
<keyword evidence="1" id="KW-0378">Hydrolase</keyword>
<organism evidence="1 2">
    <name type="scientific">Rarobacter faecitabidus</name>
    <dbReference type="NCBI Taxonomy" id="13243"/>
    <lineage>
        <taxon>Bacteria</taxon>
        <taxon>Bacillati</taxon>
        <taxon>Actinomycetota</taxon>
        <taxon>Actinomycetes</taxon>
        <taxon>Micrococcales</taxon>
        <taxon>Rarobacteraceae</taxon>
        <taxon>Rarobacter</taxon>
    </lineage>
</organism>